<dbReference type="EMBL" id="DVLC01000021">
    <property type="protein sequence ID" value="HIT46420.1"/>
    <property type="molecule type" value="Genomic_DNA"/>
</dbReference>
<comment type="caution">
    <text evidence="2">The sequence shown here is derived from an EMBL/GenBank/DDBJ whole genome shotgun (WGS) entry which is preliminary data.</text>
</comment>
<evidence type="ECO:0000313" key="3">
    <source>
        <dbReference type="Proteomes" id="UP000886881"/>
    </source>
</evidence>
<proteinExistence type="predicted"/>
<evidence type="ECO:0000313" key="2">
    <source>
        <dbReference type="EMBL" id="HIT46420.1"/>
    </source>
</evidence>
<feature type="region of interest" description="Disordered" evidence="1">
    <location>
        <begin position="26"/>
        <end position="50"/>
    </location>
</feature>
<reference evidence="2" key="2">
    <citation type="journal article" date="2021" name="PeerJ">
        <title>Extensive microbial diversity within the chicken gut microbiome revealed by metagenomics and culture.</title>
        <authorList>
            <person name="Gilroy R."/>
            <person name="Ravi A."/>
            <person name="Getino M."/>
            <person name="Pursley I."/>
            <person name="Horton D.L."/>
            <person name="Alikhan N.F."/>
            <person name="Baker D."/>
            <person name="Gharbi K."/>
            <person name="Hall N."/>
            <person name="Watson M."/>
            <person name="Adriaenssens E.M."/>
            <person name="Foster-Nyarko E."/>
            <person name="Jarju S."/>
            <person name="Secka A."/>
            <person name="Antonio M."/>
            <person name="Oren A."/>
            <person name="Chaudhuri R.R."/>
            <person name="La Ragione R."/>
            <person name="Hildebrand F."/>
            <person name="Pallen M.J."/>
        </authorList>
    </citation>
    <scope>NUCLEOTIDE SEQUENCE</scope>
    <source>
        <strain evidence="2">ChiHecec2B26-709</strain>
    </source>
</reference>
<protein>
    <submittedName>
        <fullName evidence="2">Uncharacterized protein</fullName>
    </submittedName>
</protein>
<dbReference type="Proteomes" id="UP000886881">
    <property type="component" value="Unassembled WGS sequence"/>
</dbReference>
<gene>
    <name evidence="2" type="ORF">IAC35_01015</name>
</gene>
<dbReference type="AlphaFoldDB" id="A0A9D1KI58"/>
<accession>A0A9D1KI58</accession>
<organism evidence="2 3">
    <name type="scientific">Candidatus Cryptobacteroides merdipullorum</name>
    <dbReference type="NCBI Taxonomy" id="2840771"/>
    <lineage>
        <taxon>Bacteria</taxon>
        <taxon>Pseudomonadati</taxon>
        <taxon>Bacteroidota</taxon>
        <taxon>Bacteroidia</taxon>
        <taxon>Bacteroidales</taxon>
        <taxon>Candidatus Cryptobacteroides</taxon>
    </lineage>
</organism>
<sequence>MVFIILPSGIGTGIGTVTGIGIGTGSISGESPTLGPRADAGVGNGVSIEA</sequence>
<reference evidence="2" key="1">
    <citation type="submission" date="2020-10" db="EMBL/GenBank/DDBJ databases">
        <authorList>
            <person name="Gilroy R."/>
        </authorList>
    </citation>
    <scope>NUCLEOTIDE SEQUENCE</scope>
    <source>
        <strain evidence="2">ChiHecec2B26-709</strain>
    </source>
</reference>
<name>A0A9D1KI58_9BACT</name>
<evidence type="ECO:0000256" key="1">
    <source>
        <dbReference type="SAM" id="MobiDB-lite"/>
    </source>
</evidence>